<feature type="region of interest" description="Disordered" evidence="1">
    <location>
        <begin position="24"/>
        <end position="45"/>
    </location>
</feature>
<dbReference type="Proteomes" id="UP000472265">
    <property type="component" value="Chromosome 14"/>
</dbReference>
<dbReference type="PANTHER" id="PTHR12307">
    <property type="entry name" value="PROTEIN PHOSPHATASE 1 REGULATORY SUBUNIT"/>
    <property type="match status" value="1"/>
</dbReference>
<sequence>MCPINRPSSDAQCSAVTELHLQGHSGLCHPPSQTDGNTGRQQPPRPQHIMEAMYIKPWEEDGVLLKAEGQEKSGEPEEGATEASKVSFADAFGLNLVSVKEFNNAEETESDVSLPPEREATLPLEEFYMSCLFTVPSSPEELDQRLQAQMVELESIELLPGTTTIRGIVRVVNLCFSKSVYARMSLDRWASFFDLLAEYVPGSSDRKTDRFAFKYTLIPPFEREGTRLDISVSLFSNRDPVTEDNPQTLLRGVSCRNYFLVHLLHLVDIYCSSHLHLHL</sequence>
<dbReference type="GO" id="GO:2001069">
    <property type="term" value="F:glycogen binding"/>
    <property type="evidence" value="ECO:0007669"/>
    <property type="project" value="TreeGrafter"/>
</dbReference>
<proteinExistence type="predicted"/>
<dbReference type="InParanoid" id="A0A671YFR7"/>
<dbReference type="InterPro" id="IPR005036">
    <property type="entry name" value="CBM21_dom"/>
</dbReference>
<dbReference type="Ensembl" id="ENSSAUT00010063109.1">
    <property type="protein sequence ID" value="ENSSAUP00010060172.1"/>
    <property type="gene ID" value="ENSSAUG00010024404.1"/>
</dbReference>
<name>A0A671YFR7_SPAAU</name>
<dbReference type="GO" id="GO:0008157">
    <property type="term" value="F:protein phosphatase 1 binding"/>
    <property type="evidence" value="ECO:0007669"/>
    <property type="project" value="TreeGrafter"/>
</dbReference>
<evidence type="ECO:0000256" key="1">
    <source>
        <dbReference type="SAM" id="MobiDB-lite"/>
    </source>
</evidence>
<organism evidence="3 4">
    <name type="scientific">Sparus aurata</name>
    <name type="common">Gilthead sea bream</name>
    <dbReference type="NCBI Taxonomy" id="8175"/>
    <lineage>
        <taxon>Eukaryota</taxon>
        <taxon>Metazoa</taxon>
        <taxon>Chordata</taxon>
        <taxon>Craniata</taxon>
        <taxon>Vertebrata</taxon>
        <taxon>Euteleostomi</taxon>
        <taxon>Actinopterygii</taxon>
        <taxon>Neopterygii</taxon>
        <taxon>Teleostei</taxon>
        <taxon>Neoteleostei</taxon>
        <taxon>Acanthomorphata</taxon>
        <taxon>Eupercaria</taxon>
        <taxon>Spariformes</taxon>
        <taxon>Sparidae</taxon>
        <taxon>Sparus</taxon>
    </lineage>
</organism>
<dbReference type="InterPro" id="IPR038175">
    <property type="entry name" value="CBM21_dom_sf"/>
</dbReference>
<accession>A0A671YFR7</accession>
<reference evidence="3" key="2">
    <citation type="submission" date="2025-08" db="UniProtKB">
        <authorList>
            <consortium name="Ensembl"/>
        </authorList>
    </citation>
    <scope>IDENTIFICATION</scope>
</reference>
<feature type="compositionally biased region" description="Polar residues" evidence="1">
    <location>
        <begin position="31"/>
        <end position="41"/>
    </location>
</feature>
<dbReference type="PANTHER" id="PTHR12307:SF2">
    <property type="entry name" value="PROTEIN PHOSPHATASE 1 REGULATORY SUBUNIT 3A"/>
    <property type="match status" value="1"/>
</dbReference>
<dbReference type="Pfam" id="PF03370">
    <property type="entry name" value="CBM_21"/>
    <property type="match status" value="1"/>
</dbReference>
<keyword evidence="4" id="KW-1185">Reference proteome</keyword>
<protein>
    <recommendedName>
        <fullName evidence="2">CBM21 domain-containing protein</fullName>
    </recommendedName>
</protein>
<dbReference type="GO" id="GO:0000164">
    <property type="term" value="C:protein phosphatase type 1 complex"/>
    <property type="evidence" value="ECO:0007669"/>
    <property type="project" value="TreeGrafter"/>
</dbReference>
<dbReference type="AlphaFoldDB" id="A0A671YFR7"/>
<reference evidence="3" key="3">
    <citation type="submission" date="2025-09" db="UniProtKB">
        <authorList>
            <consortium name="Ensembl"/>
        </authorList>
    </citation>
    <scope>IDENTIFICATION</scope>
</reference>
<dbReference type="GO" id="GO:0005979">
    <property type="term" value="P:regulation of glycogen biosynthetic process"/>
    <property type="evidence" value="ECO:0007669"/>
    <property type="project" value="TreeGrafter"/>
</dbReference>
<evidence type="ECO:0000313" key="4">
    <source>
        <dbReference type="Proteomes" id="UP000472265"/>
    </source>
</evidence>
<dbReference type="PROSITE" id="PS51159">
    <property type="entry name" value="CBM21"/>
    <property type="match status" value="1"/>
</dbReference>
<feature type="domain" description="CBM21" evidence="2">
    <location>
        <begin position="143"/>
        <end position="261"/>
    </location>
</feature>
<evidence type="ECO:0000259" key="2">
    <source>
        <dbReference type="PROSITE" id="PS51159"/>
    </source>
</evidence>
<dbReference type="Gene3D" id="2.60.40.2440">
    <property type="entry name" value="Carbohydrate binding type-21 domain"/>
    <property type="match status" value="1"/>
</dbReference>
<dbReference type="InterPro" id="IPR050782">
    <property type="entry name" value="PP1_regulatory_subunit_3"/>
</dbReference>
<reference evidence="3" key="1">
    <citation type="submission" date="2021-04" db="EMBL/GenBank/DDBJ databases">
        <authorList>
            <consortium name="Wellcome Sanger Institute Data Sharing"/>
        </authorList>
    </citation>
    <scope>NUCLEOTIDE SEQUENCE [LARGE SCALE GENOMIC DNA]</scope>
</reference>
<dbReference type="GeneTree" id="ENSGT00940000157682"/>
<evidence type="ECO:0000313" key="3">
    <source>
        <dbReference type="Ensembl" id="ENSSAUP00010060172.1"/>
    </source>
</evidence>